<evidence type="ECO:0000313" key="2">
    <source>
        <dbReference type="Proteomes" id="UP001226720"/>
    </source>
</evidence>
<sequence length="61" mass="7114">MRYLEVHHLKQKGFKVAAIAWKLCISRNTVYRNLAKTPDNKKVEQNSTTELCPTSYCNFKP</sequence>
<gene>
    <name evidence="1" type="ORF">QO000_001416</name>
</gene>
<protein>
    <submittedName>
        <fullName evidence="1">Orotate phosphoribosyltransferase-like protein</fullName>
    </submittedName>
</protein>
<dbReference type="Proteomes" id="UP001226720">
    <property type="component" value="Unassembled WGS sequence"/>
</dbReference>
<accession>A0ABU0JZA5</accession>
<comment type="caution">
    <text evidence="1">The sequence shown here is derived from an EMBL/GenBank/DDBJ whole genome shotgun (WGS) entry which is preliminary data.</text>
</comment>
<reference evidence="1" key="1">
    <citation type="submission" date="2023-07" db="EMBL/GenBank/DDBJ databases">
        <title>Genomic Encyclopedia of Type Strains, Phase IV (KMG-IV): sequencing the most valuable type-strain genomes for metagenomic binning, comparative biology and taxonomic classification.</title>
        <authorList>
            <person name="Goeker M."/>
        </authorList>
    </citation>
    <scope>NUCLEOTIDE SEQUENCE [LARGE SCALE GENOMIC DNA]</scope>
    <source>
        <strain evidence="1">JSM 076093</strain>
    </source>
</reference>
<name>A0ABU0JZA5_9BACL</name>
<proteinExistence type="predicted"/>
<keyword evidence="2" id="KW-1185">Reference proteome</keyword>
<evidence type="ECO:0000313" key="1">
    <source>
        <dbReference type="EMBL" id="MDQ0482447.1"/>
    </source>
</evidence>
<dbReference type="Gene3D" id="1.10.10.60">
    <property type="entry name" value="Homeodomain-like"/>
    <property type="match status" value="1"/>
</dbReference>
<organism evidence="1 2">
    <name type="scientific">Guptibacillus hwajinpoensis</name>
    <dbReference type="NCBI Taxonomy" id="208199"/>
    <lineage>
        <taxon>Bacteria</taxon>
        <taxon>Bacillati</taxon>
        <taxon>Bacillota</taxon>
        <taxon>Bacilli</taxon>
        <taxon>Bacillales</taxon>
        <taxon>Guptibacillaceae</taxon>
        <taxon>Guptibacillus</taxon>
    </lineage>
</organism>
<dbReference type="EMBL" id="JAUSWM010000002">
    <property type="protein sequence ID" value="MDQ0482447.1"/>
    <property type="molecule type" value="Genomic_DNA"/>
</dbReference>